<evidence type="ECO:0000256" key="1">
    <source>
        <dbReference type="ARBA" id="ARBA00022741"/>
    </source>
</evidence>
<dbReference type="GO" id="GO:0044773">
    <property type="term" value="P:mitotic DNA damage checkpoint signaling"/>
    <property type="evidence" value="ECO:0007669"/>
    <property type="project" value="TreeGrafter"/>
</dbReference>
<keyword evidence="6" id="KW-0723">Serine/threonine-protein kinase</keyword>
<feature type="domain" description="Protein kinase" evidence="5">
    <location>
        <begin position="435"/>
        <end position="901"/>
    </location>
</feature>
<dbReference type="GO" id="GO:0005524">
    <property type="term" value="F:ATP binding"/>
    <property type="evidence" value="ECO:0007669"/>
    <property type="project" value="UniProtKB-UniRule"/>
</dbReference>
<evidence type="ECO:0000313" key="9">
    <source>
        <dbReference type="EMBL" id="SCM18597.1"/>
    </source>
</evidence>
<evidence type="ECO:0000313" key="6">
    <source>
        <dbReference type="EMBL" id="CXJ02244.1"/>
    </source>
</evidence>
<dbReference type="InterPro" id="IPR011009">
    <property type="entry name" value="Kinase-like_dom_sf"/>
</dbReference>
<dbReference type="AlphaFoldDB" id="A0A0Y9ZVL1"/>
<evidence type="ECO:0000313" key="11">
    <source>
        <dbReference type="Proteomes" id="UP000069549"/>
    </source>
</evidence>
<evidence type="ECO:0000259" key="5">
    <source>
        <dbReference type="PROSITE" id="PS50011"/>
    </source>
</evidence>
<evidence type="ECO:0000313" key="8">
    <source>
        <dbReference type="EMBL" id="SCM16799.1"/>
    </source>
</evidence>
<dbReference type="GO" id="GO:0004674">
    <property type="term" value="F:protein serine/threonine kinase activity"/>
    <property type="evidence" value="ECO:0007669"/>
    <property type="project" value="UniProtKB-KW"/>
</dbReference>
<dbReference type="VEuPathDB" id="PlasmoDB:PBANKA_1352600"/>
<dbReference type="OrthoDB" id="10264738at2759"/>
<keyword evidence="6" id="KW-0808">Transferase</keyword>
<dbReference type="OMA" id="KLWWSIK"/>
<dbReference type="Gene3D" id="3.30.200.20">
    <property type="entry name" value="Phosphorylase Kinase, domain 1"/>
    <property type="match status" value="1"/>
</dbReference>
<dbReference type="Gene3D" id="1.10.510.10">
    <property type="entry name" value="Transferase(Phosphotransferase) domain 1"/>
    <property type="match status" value="2"/>
</dbReference>
<dbReference type="EMBL" id="LT608149">
    <property type="protein sequence ID" value="SCL98285.1"/>
    <property type="molecule type" value="Genomic_DNA"/>
</dbReference>
<dbReference type="Proteomes" id="UP000516480">
    <property type="component" value="Chromosome 13"/>
</dbReference>
<dbReference type="EMBL" id="LT160033">
    <property type="protein sequence ID" value="CXJ02244.1"/>
    <property type="molecule type" value="Genomic_DNA"/>
</dbReference>
<dbReference type="SMART" id="SM00220">
    <property type="entry name" value="S_TKc"/>
    <property type="match status" value="1"/>
</dbReference>
<dbReference type="EMBL" id="LT614639">
    <property type="protein sequence ID" value="SCN28032.1"/>
    <property type="molecule type" value="Genomic_DNA"/>
</dbReference>
<dbReference type="Proteomes" id="UP000219860">
    <property type="component" value="Chromosome 13"/>
</dbReference>
<keyword evidence="6" id="KW-0418">Kinase</keyword>
<evidence type="ECO:0000313" key="7">
    <source>
        <dbReference type="EMBL" id="SCL98285.1"/>
    </source>
</evidence>
<dbReference type="GO" id="GO:0005634">
    <property type="term" value="C:nucleus"/>
    <property type="evidence" value="ECO:0007669"/>
    <property type="project" value="TreeGrafter"/>
</dbReference>
<dbReference type="PROSITE" id="PS00107">
    <property type="entry name" value="PROTEIN_KINASE_ATP"/>
    <property type="match status" value="1"/>
</dbReference>
<dbReference type="Proteomes" id="UP000220214">
    <property type="component" value="Chromosome 13"/>
</dbReference>
<keyword evidence="4" id="KW-0472">Membrane</keyword>
<gene>
    <name evidence="6" type="ORF">PBK173_000413600</name>
    <name evidence="10" type="ORF">PBNK65E_000402800</name>
    <name evidence="7" type="ORF">PBNK65NY_000402300</name>
    <name evidence="8" type="ORF">PBSP11A_000402700</name>
    <name evidence="9" type="ORF">PBSP11RLL_000402900</name>
</gene>
<name>A0A0Y9ZVL1_PLABE</name>
<evidence type="ECO:0000313" key="14">
    <source>
        <dbReference type="Proteomes" id="UP000220214"/>
    </source>
</evidence>
<dbReference type="EC" id="2.7.11.1" evidence="6"/>
<keyword evidence="4" id="KW-0812">Transmembrane</keyword>
<keyword evidence="1 3" id="KW-0547">Nucleotide-binding</keyword>
<keyword evidence="2 3" id="KW-0067">ATP-binding</keyword>
<dbReference type="PROSITE" id="PS50011">
    <property type="entry name" value="PROTEIN_KINASE_DOM"/>
    <property type="match status" value="1"/>
</dbReference>
<evidence type="ECO:0000256" key="4">
    <source>
        <dbReference type="SAM" id="Phobius"/>
    </source>
</evidence>
<dbReference type="EMBL" id="LT608277">
    <property type="protein sequence ID" value="SCM18597.1"/>
    <property type="molecule type" value="Genomic_DNA"/>
</dbReference>
<dbReference type="PROSITE" id="PS00108">
    <property type="entry name" value="PROTEIN_KINASE_ST"/>
    <property type="match status" value="1"/>
</dbReference>
<evidence type="ECO:0000256" key="2">
    <source>
        <dbReference type="ARBA" id="ARBA00022840"/>
    </source>
</evidence>
<dbReference type="SUPFAM" id="SSF56112">
    <property type="entry name" value="Protein kinase-like (PK-like)"/>
    <property type="match status" value="1"/>
</dbReference>
<dbReference type="Pfam" id="PF00069">
    <property type="entry name" value="Pkinase"/>
    <property type="match status" value="1"/>
</dbReference>
<sequence length="904" mass="107664">MKLYSCVIYTCILCKVISLIKVFYCSFWYLINVHFFMNNLNYNEIWKSHIDDNQNDILILFIPPYLASKHEKLEILFSDNNNDNIEGQVNIYSENGNHENDKNEASISSYIVSLLYSKKNYIVLFYIFSYIYCYYIEYIQNIIQHFITQEQKHKTHTITLFYQYAYAKEVYNNSSKSKQRYLSFIGNNDKVSKPNNVDETNGNSMLTDINSKGKYGYSSIGDIIKESQIKKDKEKCVNNKTTKCEYSNEKKSIKNKNFKLNKDHNHYINNILNNKYYLKKKIKTLLKKNKITKFYELEVIQLPREELIQNETTVIKQNKKNICSKCVINSEESLYSLKIRDEHIYSDIEMSMQKEKRSDIGTYYDFDQVFYLSDAYNEEDEDINEDKSAYEPMSNWIKNKYKMLDFTKHLFLENPEKKDEKNNKVDKYYNKRVNYSIQNKLGAGAYGEIWYGINLNKNVPFQNVVLKKIFIKKSVDESEQNLNDDEREKEYEIYAMREVYFGEIFKNCDNISRYIEHFKESETSENNKEHITFIWIVFANEGYSLSQHLFETDKNNSGMIIPSKLWWSIKKQNIGMLVIKDLMHQLLNGINIAHKKHITHRDIKMENIFVSPNTPFTVRIGDWGSAVEYKNKSFFFTPSMEEETEGYQPPESLFGHMKKNFMRLPYYDMWGIGILFLQFVLGTKNPLEIKNKRNEMKLKRIYSKYSKDILKEVIFIQGLSDLCLIPWVSQTPDRLMSLYDMKNNEKNSLQYSSIYGRNLIINKLEYFAITKNLIEIKRKRYNLINNMMSNKYNSLISLPNSPVCPNWKCLHKYDEQANYNNKYNNNTFDKIQNKFLQQKKENYTFFKNNCDDEQFQKILQERDPSGVGLPDKNARDLLRRLLDFDYNTRITSEEALKHAWFLDS</sequence>
<evidence type="ECO:0000256" key="3">
    <source>
        <dbReference type="PROSITE-ProRule" id="PRU10141"/>
    </source>
</evidence>
<organism evidence="6 11">
    <name type="scientific">Plasmodium berghei</name>
    <dbReference type="NCBI Taxonomy" id="5821"/>
    <lineage>
        <taxon>Eukaryota</taxon>
        <taxon>Sar</taxon>
        <taxon>Alveolata</taxon>
        <taxon>Apicomplexa</taxon>
        <taxon>Aconoidasida</taxon>
        <taxon>Haemosporida</taxon>
        <taxon>Plasmodiidae</taxon>
        <taxon>Plasmodium</taxon>
        <taxon>Plasmodium (Vinckeia)</taxon>
    </lineage>
</organism>
<reference evidence="6 11" key="1">
    <citation type="submission" date="2016-02" db="EMBL/GenBank/DDBJ databases">
        <authorList>
            <consortium name="Pathogen Informatics"/>
        </authorList>
    </citation>
    <scope>NUCLEOTIDE SEQUENCE [LARGE SCALE GENOMIC DNA]</scope>
    <source>
        <strain evidence="6 11">K173</strain>
        <strain evidence="7 15">NK65 ny</strain>
        <strain evidence="10 14">NK65e</strain>
        <strain evidence="8 12">SP11 Antwerpcl1</strain>
        <strain evidence="9 13">SP11 RLL</strain>
    </source>
</reference>
<evidence type="ECO:0000313" key="10">
    <source>
        <dbReference type="EMBL" id="SCN28032.1"/>
    </source>
</evidence>
<dbReference type="InterPro" id="IPR008271">
    <property type="entry name" value="Ser/Thr_kinase_AS"/>
</dbReference>
<dbReference type="PANTHER" id="PTHR44167">
    <property type="entry name" value="OVARIAN-SPECIFIC SERINE/THREONINE-PROTEIN KINASE LOK-RELATED"/>
    <property type="match status" value="1"/>
</dbReference>
<dbReference type="PANTHER" id="PTHR44167:SF30">
    <property type="entry name" value="PHOSPHORYLASE KINASE"/>
    <property type="match status" value="1"/>
</dbReference>
<evidence type="ECO:0000313" key="15">
    <source>
        <dbReference type="Proteomes" id="UP000516480"/>
    </source>
</evidence>
<protein>
    <submittedName>
        <fullName evidence="6">Serine/threonine protein kinase, putative</fullName>
        <ecNumber evidence="6">2.7.11.1</ecNumber>
    </submittedName>
</protein>
<dbReference type="EMBL" id="LT608261">
    <property type="protein sequence ID" value="SCM16799.1"/>
    <property type="molecule type" value="Genomic_DNA"/>
</dbReference>
<dbReference type="InterPro" id="IPR017441">
    <property type="entry name" value="Protein_kinase_ATP_BS"/>
</dbReference>
<feature type="binding site" evidence="3">
    <location>
        <position position="473"/>
    </location>
    <ligand>
        <name>ATP</name>
        <dbReference type="ChEBI" id="CHEBI:30616"/>
    </ligand>
</feature>
<proteinExistence type="predicted"/>
<dbReference type="Proteomes" id="UP000219974">
    <property type="component" value="Chromosome 13"/>
</dbReference>
<keyword evidence="4" id="KW-1133">Transmembrane helix</keyword>
<feature type="transmembrane region" description="Helical" evidence="4">
    <location>
        <begin position="7"/>
        <end position="31"/>
    </location>
</feature>
<accession>A0A0Y9ZVL1</accession>
<dbReference type="Proteomes" id="UP000069549">
    <property type="component" value="Chromosome 13"/>
</dbReference>
<evidence type="ECO:0000313" key="12">
    <source>
        <dbReference type="Proteomes" id="UP000219860"/>
    </source>
</evidence>
<evidence type="ECO:0000313" key="13">
    <source>
        <dbReference type="Proteomes" id="UP000219974"/>
    </source>
</evidence>
<dbReference type="InterPro" id="IPR000719">
    <property type="entry name" value="Prot_kinase_dom"/>
</dbReference>